<dbReference type="AlphaFoldDB" id="A0A183A8F8"/>
<protein>
    <submittedName>
        <fullName evidence="4">tRNA pseudouridine(38-40) synthase</fullName>
    </submittedName>
</protein>
<sequence>MGLSPFAVHHNNVCYKKVSPARNTNLALRFHCQHAQETRTRKAQTLGFIRHTAFKKRHVALQFAYLGWNYSGLAMQKGYPLTIMQKIMESLQKCRLVEETDTPQFAVCGRTDKGVSAVNQVCPPPDSGPSCSERQIPSNELDYVFLLNKVLPPDIRVIAWSPVEPDFNARFSCTQRAYCYFLPLSGLNLEAMQVAGHRLEGTHDFRNFCSSPVDEGIVTFVRRIDRVHIQSSGPECSAQPPQMATPLCFMDCILRQHYRSVCTIKLFAYPMQTQ</sequence>
<dbReference type="GO" id="GO:0031119">
    <property type="term" value="P:tRNA pseudouridine synthesis"/>
    <property type="evidence" value="ECO:0007669"/>
    <property type="project" value="TreeGrafter"/>
</dbReference>
<name>A0A183A8F8_9TREM</name>
<dbReference type="PANTHER" id="PTHR11142">
    <property type="entry name" value="PSEUDOURIDYLATE SYNTHASE"/>
    <property type="match status" value="1"/>
</dbReference>
<dbReference type="Gene3D" id="3.30.70.660">
    <property type="entry name" value="Pseudouridine synthase I, catalytic domain, C-terminal subdomain"/>
    <property type="match status" value="1"/>
</dbReference>
<organism evidence="4">
    <name type="scientific">Echinostoma caproni</name>
    <dbReference type="NCBI Taxonomy" id="27848"/>
    <lineage>
        <taxon>Eukaryota</taxon>
        <taxon>Metazoa</taxon>
        <taxon>Spiralia</taxon>
        <taxon>Lophotrochozoa</taxon>
        <taxon>Platyhelminthes</taxon>
        <taxon>Trematoda</taxon>
        <taxon>Digenea</taxon>
        <taxon>Plagiorchiida</taxon>
        <taxon>Echinostomata</taxon>
        <taxon>Echinostomatoidea</taxon>
        <taxon>Echinostomatidae</taxon>
        <taxon>Echinostoma</taxon>
    </lineage>
</organism>
<proteinExistence type="predicted"/>
<dbReference type="Gene3D" id="3.30.70.580">
    <property type="entry name" value="Pseudouridine synthase I, catalytic domain, N-terminal subdomain"/>
    <property type="match status" value="1"/>
</dbReference>
<dbReference type="GO" id="GO:0009982">
    <property type="term" value="F:pseudouridine synthase activity"/>
    <property type="evidence" value="ECO:0007669"/>
    <property type="project" value="InterPro"/>
</dbReference>
<dbReference type="Proteomes" id="UP000272942">
    <property type="component" value="Unassembled WGS sequence"/>
</dbReference>
<dbReference type="InterPro" id="IPR020103">
    <property type="entry name" value="PsdUridine_synth_cat_dom_sf"/>
</dbReference>
<dbReference type="InterPro" id="IPR001406">
    <property type="entry name" value="PsdUridine_synth_TruA"/>
</dbReference>
<evidence type="ECO:0000256" key="1">
    <source>
        <dbReference type="ARBA" id="ARBA00023235"/>
    </source>
</evidence>
<accession>A0A183A8F8</accession>
<reference evidence="2 3" key="2">
    <citation type="submission" date="2018-11" db="EMBL/GenBank/DDBJ databases">
        <authorList>
            <consortium name="Pathogen Informatics"/>
        </authorList>
    </citation>
    <scope>NUCLEOTIDE SEQUENCE [LARGE SCALE GENOMIC DNA]</scope>
    <source>
        <strain evidence="2 3">Egypt</strain>
    </source>
</reference>
<dbReference type="EMBL" id="UZAN01040215">
    <property type="protein sequence ID" value="VDP68869.1"/>
    <property type="molecule type" value="Genomic_DNA"/>
</dbReference>
<reference evidence="4" key="1">
    <citation type="submission" date="2016-06" db="UniProtKB">
        <authorList>
            <consortium name="WormBaseParasite"/>
        </authorList>
    </citation>
    <scope>IDENTIFICATION</scope>
</reference>
<dbReference type="SUPFAM" id="SSF55120">
    <property type="entry name" value="Pseudouridine synthase"/>
    <property type="match status" value="1"/>
</dbReference>
<dbReference type="InterPro" id="IPR020095">
    <property type="entry name" value="PsdUridine_synth_TruA_C"/>
</dbReference>
<keyword evidence="3" id="KW-1185">Reference proteome</keyword>
<evidence type="ECO:0000313" key="2">
    <source>
        <dbReference type="EMBL" id="VDP68869.1"/>
    </source>
</evidence>
<gene>
    <name evidence="2" type="ORF">ECPE_LOCUS3243</name>
</gene>
<dbReference type="GO" id="GO:0005737">
    <property type="term" value="C:cytoplasm"/>
    <property type="evidence" value="ECO:0007669"/>
    <property type="project" value="TreeGrafter"/>
</dbReference>
<dbReference type="GO" id="GO:0003723">
    <property type="term" value="F:RNA binding"/>
    <property type="evidence" value="ECO:0007669"/>
    <property type="project" value="InterPro"/>
</dbReference>
<evidence type="ECO:0000313" key="3">
    <source>
        <dbReference type="Proteomes" id="UP000272942"/>
    </source>
</evidence>
<keyword evidence="1" id="KW-0413">Isomerase</keyword>
<dbReference type="OrthoDB" id="25767at2759"/>
<dbReference type="GO" id="GO:0005634">
    <property type="term" value="C:nucleus"/>
    <property type="evidence" value="ECO:0007669"/>
    <property type="project" value="TreeGrafter"/>
</dbReference>
<dbReference type="InterPro" id="IPR020094">
    <property type="entry name" value="TruA/RsuA/RluB/E/F_N"/>
</dbReference>
<dbReference type="PANTHER" id="PTHR11142:SF5">
    <property type="entry name" value="TRNA PSEUDOURIDINE(38_39) SYNTHASE"/>
    <property type="match status" value="1"/>
</dbReference>
<dbReference type="GO" id="GO:1990481">
    <property type="term" value="P:mRNA pseudouridine synthesis"/>
    <property type="evidence" value="ECO:0007669"/>
    <property type="project" value="TreeGrafter"/>
</dbReference>
<dbReference type="WBParaSite" id="ECPE_0000324601-mRNA-1">
    <property type="protein sequence ID" value="ECPE_0000324601-mRNA-1"/>
    <property type="gene ID" value="ECPE_0000324601"/>
</dbReference>
<evidence type="ECO:0000313" key="4">
    <source>
        <dbReference type="WBParaSite" id="ECPE_0000324601-mRNA-1"/>
    </source>
</evidence>